<dbReference type="Proteomes" id="UP000335538">
    <property type="component" value="Unassembled WGS sequence"/>
</dbReference>
<accession>A0A5E5B4E6</accession>
<organism evidence="1 2">
    <name type="scientific">Pandoraea sputorum</name>
    <dbReference type="NCBI Taxonomy" id="93222"/>
    <lineage>
        <taxon>Bacteria</taxon>
        <taxon>Pseudomonadati</taxon>
        <taxon>Pseudomonadota</taxon>
        <taxon>Betaproteobacteria</taxon>
        <taxon>Burkholderiales</taxon>
        <taxon>Burkholderiaceae</taxon>
        <taxon>Pandoraea</taxon>
    </lineage>
</organism>
<proteinExistence type="predicted"/>
<protein>
    <submittedName>
        <fullName evidence="1">Transposase</fullName>
    </submittedName>
</protein>
<evidence type="ECO:0000313" key="1">
    <source>
        <dbReference type="EMBL" id="VVE80286.1"/>
    </source>
</evidence>
<dbReference type="EMBL" id="CABPSR010000005">
    <property type="protein sequence ID" value="VVE80286.1"/>
    <property type="molecule type" value="Genomic_DNA"/>
</dbReference>
<dbReference type="AlphaFoldDB" id="A0A5E5B4E6"/>
<sequence length="46" mass="5032">MYRLKTLTGHGLWAREIGSQATEMATGSGVLNRMTTLARPKSVRIA</sequence>
<reference evidence="1 2" key="1">
    <citation type="submission" date="2019-08" db="EMBL/GenBank/DDBJ databases">
        <authorList>
            <person name="Peeters C."/>
        </authorList>
    </citation>
    <scope>NUCLEOTIDE SEQUENCE [LARGE SCALE GENOMIC DNA]</scope>
    <source>
        <strain evidence="1 2">LMG 31121</strain>
    </source>
</reference>
<gene>
    <name evidence="1" type="ORF">PSP31121_02693</name>
</gene>
<name>A0A5E5B4E6_9BURK</name>
<evidence type="ECO:0000313" key="2">
    <source>
        <dbReference type="Proteomes" id="UP000335538"/>
    </source>
</evidence>